<feature type="site" description="Transition state stabilizer" evidence="3">
    <location>
        <position position="134"/>
    </location>
</feature>
<dbReference type="Gene3D" id="3.40.50.2000">
    <property type="entry name" value="Glycogen Phosphorylase B"/>
    <property type="match status" value="1"/>
</dbReference>
<feature type="site" description="Transition state stabilizer" evidence="3">
    <location>
        <position position="212"/>
    </location>
</feature>
<organism evidence="6 7">
    <name type="scientific">Sporomusa ovata</name>
    <dbReference type="NCBI Taxonomy" id="2378"/>
    <lineage>
        <taxon>Bacteria</taxon>
        <taxon>Bacillati</taxon>
        <taxon>Bacillota</taxon>
        <taxon>Negativicutes</taxon>
        <taxon>Selenomonadales</taxon>
        <taxon>Sporomusaceae</taxon>
        <taxon>Sporomusa</taxon>
    </lineage>
</organism>
<comment type="similarity">
    <text evidence="4">Belongs to the glycosyltransferase group 1 family.</text>
</comment>
<evidence type="ECO:0000256" key="4">
    <source>
        <dbReference type="RuleBase" id="RU365103"/>
    </source>
</evidence>
<dbReference type="EMBL" id="CTRP01000003">
    <property type="protein sequence ID" value="CQR70581.1"/>
    <property type="molecule type" value="Genomic_DNA"/>
</dbReference>
<evidence type="ECO:0000256" key="2">
    <source>
        <dbReference type="PIRSR" id="PIRSR639901-1"/>
    </source>
</evidence>
<feature type="transmembrane region" description="Helical" evidence="4">
    <location>
        <begin position="6"/>
        <end position="25"/>
    </location>
</feature>
<reference evidence="7" key="1">
    <citation type="submission" date="2015-03" db="EMBL/GenBank/DDBJ databases">
        <authorList>
            <person name="Nijsse Bart"/>
        </authorList>
    </citation>
    <scope>NUCLEOTIDE SEQUENCE [LARGE SCALE GENOMIC DNA]</scope>
</reference>
<keyword evidence="4" id="KW-0472">Membrane</keyword>
<accession>A0A0U1KT36</accession>
<name>A0A0U1KT36_9FIRM</name>
<protein>
    <recommendedName>
        <fullName evidence="4">3-deoxy-D-manno-octulosonic acid transferase</fullName>
        <shortName evidence="4">Kdo transferase</shortName>
        <ecNumber evidence="4">2.4.99.12</ecNumber>
    </recommendedName>
    <alternativeName>
        <fullName evidence="4">Lipid IV(A) 3-deoxy-D-manno-octulosonic acid transferase</fullName>
    </alternativeName>
</protein>
<dbReference type="Pfam" id="PF04413">
    <property type="entry name" value="Glycos_transf_N"/>
    <property type="match status" value="1"/>
</dbReference>
<comment type="pathway">
    <text evidence="4">Bacterial outer membrane biogenesis; LPS core biosynthesis.</text>
</comment>
<dbReference type="Gene3D" id="3.40.50.11720">
    <property type="entry name" value="3-Deoxy-D-manno-octulosonic-acid transferase, N-terminal domain"/>
    <property type="match status" value="1"/>
</dbReference>
<keyword evidence="4" id="KW-0812">Transmembrane</keyword>
<dbReference type="InterPro" id="IPR038107">
    <property type="entry name" value="Glycos_transf_N_sf"/>
</dbReference>
<evidence type="ECO:0000313" key="7">
    <source>
        <dbReference type="Proteomes" id="UP000049855"/>
    </source>
</evidence>
<gene>
    <name evidence="6" type="ORF">SpAn4DRAFT_1550</name>
</gene>
<dbReference type="InterPro" id="IPR007507">
    <property type="entry name" value="Glycos_transf_N"/>
</dbReference>
<evidence type="ECO:0000313" key="6">
    <source>
        <dbReference type="EMBL" id="CQR70581.1"/>
    </source>
</evidence>
<comment type="function">
    <text evidence="4">Involved in lipopolysaccharide (LPS) biosynthesis. Catalyzes the transfer of 3-deoxy-D-manno-octulosonate (Kdo) residue(s) from CMP-Kdo to lipid IV(A), the tetraacyldisaccharide-1,4'-bisphosphate precursor of lipid A.</text>
</comment>
<comment type="subcellular location">
    <subcellularLocation>
        <location evidence="4">Cell membrane</location>
    </subcellularLocation>
</comment>
<dbReference type="GO" id="GO:0009244">
    <property type="term" value="P:lipopolysaccharide core region biosynthetic process"/>
    <property type="evidence" value="ECO:0007669"/>
    <property type="project" value="UniProtKB-UniRule"/>
</dbReference>
<dbReference type="Proteomes" id="UP000049855">
    <property type="component" value="Unassembled WGS sequence"/>
</dbReference>
<dbReference type="RefSeq" id="WP_021169309.1">
    <property type="nucleotide sequence ID" value="NZ_CTRP01000003.1"/>
</dbReference>
<dbReference type="SUPFAM" id="SSF53756">
    <property type="entry name" value="UDP-Glycosyltransferase/glycogen phosphorylase"/>
    <property type="match status" value="1"/>
</dbReference>
<dbReference type="EC" id="2.4.99.12" evidence="4"/>
<dbReference type="GO" id="GO:0009245">
    <property type="term" value="P:lipid A biosynthetic process"/>
    <property type="evidence" value="ECO:0007669"/>
    <property type="project" value="TreeGrafter"/>
</dbReference>
<dbReference type="PANTHER" id="PTHR42755:SF1">
    <property type="entry name" value="3-DEOXY-D-MANNO-OCTULOSONIC ACID TRANSFERASE, MITOCHONDRIAL-RELATED"/>
    <property type="match status" value="1"/>
</dbReference>
<comment type="catalytic activity">
    <reaction evidence="4">
        <text>lipid IVA (E. coli) + CMP-3-deoxy-beta-D-manno-octulosonate = alpha-Kdo-(2-&gt;6)-lipid IVA (E. coli) + CMP + H(+)</text>
        <dbReference type="Rhea" id="RHEA:28066"/>
        <dbReference type="ChEBI" id="CHEBI:15378"/>
        <dbReference type="ChEBI" id="CHEBI:58603"/>
        <dbReference type="ChEBI" id="CHEBI:60364"/>
        <dbReference type="ChEBI" id="CHEBI:60377"/>
        <dbReference type="ChEBI" id="CHEBI:85987"/>
        <dbReference type="EC" id="2.4.99.12"/>
    </reaction>
</comment>
<evidence type="ECO:0000259" key="5">
    <source>
        <dbReference type="Pfam" id="PF04413"/>
    </source>
</evidence>
<keyword evidence="4" id="KW-1003">Cell membrane</keyword>
<evidence type="ECO:0000256" key="3">
    <source>
        <dbReference type="PIRSR" id="PIRSR639901-2"/>
    </source>
</evidence>
<dbReference type="GO" id="GO:0005886">
    <property type="term" value="C:plasma membrane"/>
    <property type="evidence" value="ECO:0007669"/>
    <property type="project" value="UniProtKB-SubCell"/>
</dbReference>
<feature type="active site" description="Proton acceptor" evidence="2">
    <location>
        <position position="64"/>
    </location>
</feature>
<keyword evidence="4" id="KW-1133">Transmembrane helix</keyword>
<sequence length="438" mass="48332">MYFIYNILAVILVILVLPVFVVRFVREKGIAERVKQSFGVLPAETLAKVAGKEAIWVHAASVGEIVAASPIVKEIRRELPGIPVVVSVVTVSGYAMAKRIIPEADGIIFFPLDLPVLSYSVVAKIRPQAFLMVETEMWPNFLKAIRKFNIPAMMVNGRISDKSVNRYIYFGRVLSDMLDTVVTFCMQSNIDAQYITRLGADPARVVVTGNTKFDQSYTELSLEDKTQLLSSLGLGSADQILVAGSTHRGEEELLFPAFNEVRAQFPHTQFIVAPREPLRADELVELAAKYNFIAVRRTKMPGKLAGNPDMIIVDTIGELGKIYGLGDIVYVGGSLIPHGGHNILEPAAHGKPILVGPHMFNFKETYALFSERGVCLTVRDSAGLAEAMLKLLHNPAQRQAIGQEALVIINENRGASHKSALYLKEILQQKKVLINRQQ</sequence>
<dbReference type="InterPro" id="IPR039901">
    <property type="entry name" value="Kdotransferase"/>
</dbReference>
<dbReference type="GO" id="GO:0043842">
    <property type="term" value="F:Kdo transferase activity"/>
    <property type="evidence" value="ECO:0007669"/>
    <property type="project" value="UniProtKB-EC"/>
</dbReference>
<keyword evidence="7" id="KW-1185">Reference proteome</keyword>
<feature type="domain" description="3-deoxy-D-manno-octulosonic-acid transferase N-terminal" evidence="5">
    <location>
        <begin position="33"/>
        <end position="215"/>
    </location>
</feature>
<dbReference type="AlphaFoldDB" id="A0A0U1KT36"/>
<keyword evidence="1 4" id="KW-0808">Transferase</keyword>
<dbReference type="UniPathway" id="UPA00958"/>
<evidence type="ECO:0000256" key="1">
    <source>
        <dbReference type="ARBA" id="ARBA00022679"/>
    </source>
</evidence>
<keyword evidence="4" id="KW-0448">Lipopolysaccharide biosynthesis</keyword>
<dbReference type="PANTHER" id="PTHR42755">
    <property type="entry name" value="3-DEOXY-MANNO-OCTULOSONATE CYTIDYLYLTRANSFERASE"/>
    <property type="match status" value="1"/>
</dbReference>
<keyword evidence="6" id="KW-0328">Glycosyltransferase</keyword>
<proteinExistence type="inferred from homology"/>